<evidence type="ECO:0000256" key="3">
    <source>
        <dbReference type="ARBA" id="ARBA00012256"/>
    </source>
</evidence>
<proteinExistence type="inferred from homology"/>
<dbReference type="InterPro" id="IPR001085">
    <property type="entry name" value="Ser_HO-MeTrfase"/>
</dbReference>
<evidence type="ECO:0000313" key="8">
    <source>
        <dbReference type="Proteomes" id="UP000326939"/>
    </source>
</evidence>
<reference evidence="8" key="1">
    <citation type="journal article" date="2019" name="Gigascience">
        <title>De novo genome assembly of the endangered Acer yangbiense, a plant species with extremely small populations endemic to Yunnan Province, China.</title>
        <authorList>
            <person name="Yang J."/>
            <person name="Wariss H.M."/>
            <person name="Tao L."/>
            <person name="Zhang R."/>
            <person name="Yun Q."/>
            <person name="Hollingsworth P."/>
            <person name="Dao Z."/>
            <person name="Luo G."/>
            <person name="Guo H."/>
            <person name="Ma Y."/>
            <person name="Sun W."/>
        </authorList>
    </citation>
    <scope>NUCLEOTIDE SEQUENCE [LARGE SCALE GENOMIC DNA]</scope>
    <source>
        <strain evidence="8">cv. br00</strain>
    </source>
</reference>
<dbReference type="GO" id="GO:0019264">
    <property type="term" value="P:glycine biosynthetic process from serine"/>
    <property type="evidence" value="ECO:0007669"/>
    <property type="project" value="InterPro"/>
</dbReference>
<evidence type="ECO:0000256" key="5">
    <source>
        <dbReference type="SAM" id="Phobius"/>
    </source>
</evidence>
<keyword evidence="8" id="KW-1185">Reference proteome</keyword>
<dbReference type="EMBL" id="VDCV01000008">
    <property type="protein sequence ID" value="KAB5543893.1"/>
    <property type="molecule type" value="Genomic_DNA"/>
</dbReference>
<gene>
    <name evidence="7" type="ORF">DKX38_012005</name>
</gene>
<dbReference type="InterPro" id="IPR015424">
    <property type="entry name" value="PyrdxlP-dep_Trfase"/>
</dbReference>
<dbReference type="Gene3D" id="3.40.640.10">
    <property type="entry name" value="Type I PLP-dependent aspartate aminotransferase-like (Major domain)"/>
    <property type="match status" value="3"/>
</dbReference>
<dbReference type="Pfam" id="PF00464">
    <property type="entry name" value="SHMT"/>
    <property type="match status" value="3"/>
</dbReference>
<dbReference type="GO" id="GO:0030170">
    <property type="term" value="F:pyridoxal phosphate binding"/>
    <property type="evidence" value="ECO:0007669"/>
    <property type="project" value="InterPro"/>
</dbReference>
<feature type="domain" description="Serine hydroxymethyltransferase-like" evidence="6">
    <location>
        <begin position="285"/>
        <end position="356"/>
    </location>
</feature>
<dbReference type="InterPro" id="IPR015421">
    <property type="entry name" value="PyrdxlP-dep_Trfase_major"/>
</dbReference>
<evidence type="ECO:0000313" key="7">
    <source>
        <dbReference type="EMBL" id="KAB5543893.1"/>
    </source>
</evidence>
<dbReference type="EC" id="2.1.2.1" evidence="3"/>
<protein>
    <recommendedName>
        <fullName evidence="3">glycine hydroxymethyltransferase</fullName>
        <ecNumber evidence="3">2.1.2.1</ecNumber>
    </recommendedName>
</protein>
<keyword evidence="5" id="KW-0472">Membrane</keyword>
<feature type="domain" description="Serine hydroxymethyltransferase-like" evidence="6">
    <location>
        <begin position="357"/>
        <end position="496"/>
    </location>
</feature>
<comment type="caution">
    <text evidence="7">The sequence shown here is derived from an EMBL/GenBank/DDBJ whole genome shotgun (WGS) entry which is preliminary data.</text>
</comment>
<keyword evidence="5" id="KW-0812">Transmembrane</keyword>
<comment type="similarity">
    <text evidence="2">Belongs to the SHMT family.</text>
</comment>
<name>A0A5N5LMF6_9ROSI</name>
<dbReference type="PANTHER" id="PTHR31860:SF4">
    <property type="entry name" value="OS02G0637800 PROTEIN"/>
    <property type="match status" value="1"/>
</dbReference>
<dbReference type="InterPro" id="IPR015422">
    <property type="entry name" value="PyrdxlP-dep_Trfase_small"/>
</dbReference>
<dbReference type="Pfam" id="PF04842">
    <property type="entry name" value="DUF639"/>
    <property type="match status" value="2"/>
</dbReference>
<dbReference type="GO" id="GO:0004372">
    <property type="term" value="F:glycine hydroxymethyltransferase activity"/>
    <property type="evidence" value="ECO:0007669"/>
    <property type="project" value="UniProtKB-EC"/>
</dbReference>
<comment type="pathway">
    <text evidence="1">One-carbon metabolism; tetrahydrofolate interconversion.</text>
</comment>
<feature type="region of interest" description="Disordered" evidence="4">
    <location>
        <begin position="780"/>
        <end position="800"/>
    </location>
</feature>
<sequence length="1344" mass="150872">MAMAIAMALRRLSSSFDKPLRPALFKSTSLYYMSSLPDEAVYEKEKPGVTWPKHLNAPLEVVDPQIADIIELEKARQWKGLELIPSENFTSVSVMQAVGSVMTNKYSEGYPGARYYGGNEYIDMAESLCQKRALEAFRLDPAKWGVNVQPLSGSPANFQVYTALLKPHERIMALDLPHGGHLSHGYQMIYSTHLALLPIIDGASEMHSVSAMQLKGTDTKKISAVSIFFETMPYRLNESTGYIDYDQLVFAFNFLLFLNPIYANCNNVSNTYGNLMCIESYVMDYYDSMFLEKSATLFRPKLIVAGASAYARLYDYARIRKVCDKQKAILLADMAHISGLVAAGVIPSPFEYADVVFYDYEDKINQAVFPGLQGGPHNHTIAGLAVALKQATTLEYKAYQEQVLSNCSKFAQSLVEKGYELVSGGTENHLVLVNLKNKGIDGSRVEKVLEAVHIAANKNTVPGDVSAMVPGGIRMGTPALTSRGFVEEDFAKVAHFFDASVKLAMKIKAETKGTKLKDFLVTMQSTHFQSEISKLRHEVEEYAKRFPTIGFNKETMKTQLSIMLVSRFQMRFSTCWSWMDDRWHQLMDPVSRMRVLALLLPINPANLGIQVSTDSYFFAVLSPTILASKLGLGSRNGNTQLRIFMPTRMTAASSFEVLKAQSLASQEAFSFAEREQKAKPEKYIDPMSRFEEWGHAILRKKLENTTTVSVQELQRRFDAEHEADSQQLVKHTRIFLEFCCYQALHHVITNRSDYLSDKDFRRFTYDMMLAWDSPTLVLPVNDSPQNETSISSSEQQGEDEDGWSLFYSTTTSMAVQVDDTITVGREAFARIAPACPAVADVITVHNLFDSLTASSDSRLHFLIYDKYLRSLDKIIRTAKNTQGPLISNLQLAEGEIILDVDGTVPIQPVLQHIGISAWPGRLTLTNHAIYFESLGVGLYDKAVIYDLASDMKQVIKPELTGPLGARLFDKAVMYKSTSVAEPVYFEFPEFKGNSRRDYWLDVCLEILHVHRFIQKNNFNETQQLEVLARAILGIFRCRAVREALCCFSSHYKTLLAFKLAESLPRGDMILETLSSRLALLNATSVSGSPRGKQQLRLSPVALLTLCQLGFTLQKEANLDVEVLAFGDLWAGETNPLEIAVKQSVSDTGKAEAARATVDKVKVEGIDTNVAVMKELLFPVIESAGRLHHLASWEDPFKSMVFLVLCCCAILWYFSKKMPLEAFRVTAPPNKNAVERLLTLQEAITEVEGLIQTANIVLLKLRAILLAVLPQVTERVALLLIFVAAVLAFASLQHLILLVFLEAFTREMPYRKESSGRWLRRLREWWVRIPAAPVELIKQDDKKRK</sequence>
<evidence type="ECO:0000256" key="1">
    <source>
        <dbReference type="ARBA" id="ARBA00004777"/>
    </source>
</evidence>
<keyword evidence="5" id="KW-1133">Transmembrane helix</keyword>
<feature type="transmembrane region" description="Helical" evidence="5">
    <location>
        <begin position="1275"/>
        <end position="1300"/>
    </location>
</feature>
<evidence type="ECO:0000256" key="4">
    <source>
        <dbReference type="SAM" id="MobiDB-lite"/>
    </source>
</evidence>
<dbReference type="InterPro" id="IPR039429">
    <property type="entry name" value="SHMT-like_dom"/>
</dbReference>
<evidence type="ECO:0000259" key="6">
    <source>
        <dbReference type="Pfam" id="PF00464"/>
    </source>
</evidence>
<dbReference type="UniPathway" id="UPA00193"/>
<dbReference type="InterPro" id="IPR006927">
    <property type="entry name" value="DUF639"/>
</dbReference>
<dbReference type="SUPFAM" id="SSF53383">
    <property type="entry name" value="PLP-dependent transferases"/>
    <property type="match status" value="1"/>
</dbReference>
<accession>A0A5N5LMF6</accession>
<dbReference type="Proteomes" id="UP000326939">
    <property type="component" value="Chromosome 8"/>
</dbReference>
<organism evidence="7 8">
    <name type="scientific">Salix brachista</name>
    <dbReference type="NCBI Taxonomy" id="2182728"/>
    <lineage>
        <taxon>Eukaryota</taxon>
        <taxon>Viridiplantae</taxon>
        <taxon>Streptophyta</taxon>
        <taxon>Embryophyta</taxon>
        <taxon>Tracheophyta</taxon>
        <taxon>Spermatophyta</taxon>
        <taxon>Magnoliopsida</taxon>
        <taxon>eudicotyledons</taxon>
        <taxon>Gunneridae</taxon>
        <taxon>Pentapetalae</taxon>
        <taxon>rosids</taxon>
        <taxon>fabids</taxon>
        <taxon>Malpighiales</taxon>
        <taxon>Salicaceae</taxon>
        <taxon>Saliceae</taxon>
        <taxon>Salix</taxon>
    </lineage>
</organism>
<feature type="compositionally biased region" description="Polar residues" evidence="4">
    <location>
        <begin position="782"/>
        <end position="795"/>
    </location>
</feature>
<dbReference type="Gene3D" id="3.90.1150.10">
    <property type="entry name" value="Aspartate Aminotransferase, domain 1"/>
    <property type="match status" value="2"/>
</dbReference>
<evidence type="ECO:0000256" key="2">
    <source>
        <dbReference type="ARBA" id="ARBA00006376"/>
    </source>
</evidence>
<dbReference type="GO" id="GO:0035999">
    <property type="term" value="P:tetrahydrofolate interconversion"/>
    <property type="evidence" value="ECO:0007669"/>
    <property type="project" value="UniProtKB-UniPathway"/>
</dbReference>
<dbReference type="PANTHER" id="PTHR31860">
    <property type="entry name" value="HEAT-INDUCIBLE TRANSCRIPTION REPRESSOR (DUF639)-RELATED"/>
    <property type="match status" value="1"/>
</dbReference>
<dbReference type="CDD" id="cd00378">
    <property type="entry name" value="SHMT"/>
    <property type="match status" value="1"/>
</dbReference>
<feature type="domain" description="Serine hydroxymethyltransferase-like" evidence="6">
    <location>
        <begin position="59"/>
        <end position="188"/>
    </location>
</feature>